<name>A0A2K9BFV5_BIFBR</name>
<proteinExistence type="predicted"/>
<dbReference type="Proteomes" id="UP000232491">
    <property type="component" value="Chromosome"/>
</dbReference>
<protein>
    <submittedName>
        <fullName evidence="1">Uncharacterized protein</fullName>
    </submittedName>
</protein>
<reference evidence="1 2" key="1">
    <citation type="submission" date="2017-05" db="EMBL/GenBank/DDBJ databases">
        <title>Comparative genomics and methylome analysis of the gut commensal Bifidobacterium breve.</title>
        <authorList>
            <person name="Bottacini F."/>
            <person name="Morrissey R."/>
            <person name="Roberts R.J."/>
            <person name="James K."/>
            <person name="van Breen J."/>
            <person name="Egan M."/>
            <person name="Lambert J."/>
            <person name="van Limpt K."/>
            <person name="Stanton C."/>
            <person name="Knol J."/>
            <person name="O' Connell Motherway M."/>
            <person name="van Sinderen D."/>
        </authorList>
    </citation>
    <scope>NUCLEOTIDE SEQUENCE [LARGE SCALE GENOMIC DNA]</scope>
    <source>
        <strain evidence="1 2">215W447a</strain>
    </source>
</reference>
<evidence type="ECO:0000313" key="2">
    <source>
        <dbReference type="Proteomes" id="UP000232491"/>
    </source>
</evidence>
<gene>
    <name evidence="1" type="ORF">BB215W447A_0449</name>
</gene>
<sequence>MATSPCMSRRPRLIKRQIVNSQRHCIPRIIRAPTLSGIALPLSFQPLLANENRTQNAARSSYVSGRIRKCARSRIYIPNPLIHKKRYSYFMPSGEEIQRKGEEGAHRAKRWLERTLRAKVQWVNPDPTAVKKLTYKWPGNSNTFSFDLGGSFIGQGDDDSKTREGENFFAEVKNYSSSSDQLSMFTDFLAKCYVARKENPKFTDIFLWITWSPFGVTKWSQLHSPEEIKEAILNKRNQLRSLNISDTQEADETLSQEKEFLNGLSNDIWILVLSKEQEDFLTISKDEMRVIAQYRTGKEG</sequence>
<dbReference type="EMBL" id="CP021558">
    <property type="protein sequence ID" value="AUE02479.1"/>
    <property type="molecule type" value="Genomic_DNA"/>
</dbReference>
<accession>A0A2K9BFV5</accession>
<dbReference type="AlphaFoldDB" id="A0A2K9BFV5"/>
<evidence type="ECO:0000313" key="1">
    <source>
        <dbReference type="EMBL" id="AUE02479.1"/>
    </source>
</evidence>
<organism evidence="1 2">
    <name type="scientific">Bifidobacterium breve</name>
    <dbReference type="NCBI Taxonomy" id="1685"/>
    <lineage>
        <taxon>Bacteria</taxon>
        <taxon>Bacillati</taxon>
        <taxon>Actinomycetota</taxon>
        <taxon>Actinomycetes</taxon>
        <taxon>Bifidobacteriales</taxon>
        <taxon>Bifidobacteriaceae</taxon>
        <taxon>Bifidobacterium</taxon>
    </lineage>
</organism>